<reference evidence="1 2" key="1">
    <citation type="submission" date="2018-05" db="EMBL/GenBank/DDBJ databases">
        <title>Genomic Encyclopedia of Type Strains, Phase IV (KMG-IV): sequencing the most valuable type-strain genomes for metagenomic binning, comparative biology and taxonomic classification.</title>
        <authorList>
            <person name="Goeker M."/>
        </authorList>
    </citation>
    <scope>NUCLEOTIDE SEQUENCE [LARGE SCALE GENOMIC DNA]</scope>
    <source>
        <strain evidence="1 2">DSM 22440</strain>
    </source>
</reference>
<accession>A0A2V3W740</accession>
<dbReference type="RefSeq" id="WP_110251795.1">
    <property type="nucleotide sequence ID" value="NZ_QJJR01000011.1"/>
</dbReference>
<dbReference type="Proteomes" id="UP000247922">
    <property type="component" value="Unassembled WGS sequence"/>
</dbReference>
<evidence type="ECO:0000313" key="1">
    <source>
        <dbReference type="EMBL" id="PXW88968.1"/>
    </source>
</evidence>
<keyword evidence="2" id="KW-1185">Reference proteome</keyword>
<name>A0A2V3W740_9BACI</name>
<organism evidence="1 2">
    <name type="scientific">Streptohalobacillus salinus</name>
    <dbReference type="NCBI Taxonomy" id="621096"/>
    <lineage>
        <taxon>Bacteria</taxon>
        <taxon>Bacillati</taxon>
        <taxon>Bacillota</taxon>
        <taxon>Bacilli</taxon>
        <taxon>Bacillales</taxon>
        <taxon>Bacillaceae</taxon>
        <taxon>Streptohalobacillus</taxon>
    </lineage>
</organism>
<comment type="caution">
    <text evidence="1">The sequence shown here is derived from an EMBL/GenBank/DDBJ whole genome shotgun (WGS) entry which is preliminary data.</text>
</comment>
<proteinExistence type="predicted"/>
<dbReference type="EMBL" id="QJJR01000011">
    <property type="protein sequence ID" value="PXW88968.1"/>
    <property type="molecule type" value="Genomic_DNA"/>
</dbReference>
<dbReference type="AlphaFoldDB" id="A0A2V3W740"/>
<protein>
    <submittedName>
        <fullName evidence="1">Uncharacterized protein</fullName>
    </submittedName>
</protein>
<gene>
    <name evidence="1" type="ORF">DES38_11112</name>
</gene>
<sequence length="85" mass="9998">MYSYLLVEKTNWDAANYAAHSFRFLTAPFQLRQYEIMKNNQVLIVFQHDSMLTIKQLTLELTCQSIKHQHATAETLPLLMKKIKP</sequence>
<evidence type="ECO:0000313" key="2">
    <source>
        <dbReference type="Proteomes" id="UP000247922"/>
    </source>
</evidence>